<dbReference type="GO" id="GO:0046872">
    <property type="term" value="F:metal ion binding"/>
    <property type="evidence" value="ECO:0007669"/>
    <property type="project" value="UniProtKB-KW"/>
</dbReference>
<keyword evidence="2 7" id="KW-0001">2Fe-2S</keyword>
<dbReference type="InterPro" id="IPR041921">
    <property type="entry name" value="NuoE_N"/>
</dbReference>
<keyword evidence="3 7" id="KW-0479">Metal-binding</keyword>
<protein>
    <submittedName>
        <fullName evidence="8">NADH-quinone oxidoreductase subunit E</fullName>
    </submittedName>
</protein>
<evidence type="ECO:0000313" key="9">
    <source>
        <dbReference type="Proteomes" id="UP000294723"/>
    </source>
</evidence>
<comment type="similarity">
    <text evidence="1">Belongs to the complex I 24 kDa subunit family.</text>
</comment>
<dbReference type="AlphaFoldDB" id="A0A4R5BKA6"/>
<comment type="cofactor">
    <cofactor evidence="6">
        <name>[2Fe-2S] cluster</name>
        <dbReference type="ChEBI" id="CHEBI:190135"/>
    </cofactor>
</comment>
<evidence type="ECO:0000313" key="8">
    <source>
        <dbReference type="EMBL" id="TDD85420.1"/>
    </source>
</evidence>
<dbReference type="PIRSF" id="PIRSF000216">
    <property type="entry name" value="NADH_DH_24kDa"/>
    <property type="match status" value="1"/>
</dbReference>
<dbReference type="PANTHER" id="PTHR43342:SF1">
    <property type="entry name" value="BIFURCATING [FEFE] HYDROGENASE GAMMA SUBUNIT"/>
    <property type="match status" value="1"/>
</dbReference>
<dbReference type="CDD" id="cd03064">
    <property type="entry name" value="TRX_Fd_NuoE"/>
    <property type="match status" value="1"/>
</dbReference>
<dbReference type="InterPro" id="IPR028431">
    <property type="entry name" value="NADP_DH_HndA-like"/>
</dbReference>
<feature type="binding site" evidence="7">
    <location>
        <position position="82"/>
    </location>
    <ligand>
        <name>[2Fe-2S] cluster</name>
        <dbReference type="ChEBI" id="CHEBI:190135"/>
    </ligand>
</feature>
<gene>
    <name evidence="8" type="ORF">E1202_21195</name>
</gene>
<keyword evidence="5 7" id="KW-0411">Iron-sulfur</keyword>
<dbReference type="PANTHER" id="PTHR43342">
    <property type="entry name" value="NADH-QUINONE OXIDOREDUCTASE, E SUBUNIT"/>
    <property type="match status" value="1"/>
</dbReference>
<evidence type="ECO:0000256" key="6">
    <source>
        <dbReference type="ARBA" id="ARBA00034078"/>
    </source>
</evidence>
<dbReference type="SUPFAM" id="SSF52833">
    <property type="entry name" value="Thioredoxin-like"/>
    <property type="match status" value="1"/>
</dbReference>
<feature type="binding site" evidence="7">
    <location>
        <position position="123"/>
    </location>
    <ligand>
        <name>[2Fe-2S] cluster</name>
        <dbReference type="ChEBI" id="CHEBI:190135"/>
    </ligand>
</feature>
<name>A0A4R5BKA6_9PSEU</name>
<dbReference type="Gene3D" id="1.10.10.1590">
    <property type="entry name" value="NADH-quinone oxidoreductase subunit E"/>
    <property type="match status" value="1"/>
</dbReference>
<evidence type="ECO:0000256" key="1">
    <source>
        <dbReference type="ARBA" id="ARBA00010643"/>
    </source>
</evidence>
<organism evidence="8 9">
    <name type="scientific">Saccharopolyspora karakumensis</name>
    <dbReference type="NCBI Taxonomy" id="2530386"/>
    <lineage>
        <taxon>Bacteria</taxon>
        <taxon>Bacillati</taxon>
        <taxon>Actinomycetota</taxon>
        <taxon>Actinomycetes</taxon>
        <taxon>Pseudonocardiales</taxon>
        <taxon>Pseudonocardiaceae</taxon>
        <taxon>Saccharopolyspora</taxon>
    </lineage>
</organism>
<dbReference type="GO" id="GO:0016491">
    <property type="term" value="F:oxidoreductase activity"/>
    <property type="evidence" value="ECO:0007669"/>
    <property type="project" value="InterPro"/>
</dbReference>
<dbReference type="Proteomes" id="UP000294723">
    <property type="component" value="Unassembled WGS sequence"/>
</dbReference>
<reference evidence="8 9" key="1">
    <citation type="submission" date="2019-03" db="EMBL/GenBank/DDBJ databases">
        <title>Draft genome sequences of novel Actinobacteria.</title>
        <authorList>
            <person name="Sahin N."/>
            <person name="Ay H."/>
            <person name="Saygin H."/>
        </authorList>
    </citation>
    <scope>NUCLEOTIDE SEQUENCE [LARGE SCALE GENOMIC DNA]</scope>
    <source>
        <strain evidence="8 9">5K548</strain>
    </source>
</reference>
<feature type="binding site" evidence="7">
    <location>
        <position position="87"/>
    </location>
    <ligand>
        <name>[2Fe-2S] cluster</name>
        <dbReference type="ChEBI" id="CHEBI:190135"/>
    </ligand>
</feature>
<comment type="caution">
    <text evidence="8">The sequence shown here is derived from an EMBL/GenBank/DDBJ whole genome shotgun (WGS) entry which is preliminary data.</text>
</comment>
<evidence type="ECO:0000256" key="4">
    <source>
        <dbReference type="ARBA" id="ARBA00023004"/>
    </source>
</evidence>
<evidence type="ECO:0000256" key="7">
    <source>
        <dbReference type="PIRSR" id="PIRSR000216-1"/>
    </source>
</evidence>
<dbReference type="Pfam" id="PF01257">
    <property type="entry name" value="2Fe-2S_thioredx"/>
    <property type="match status" value="1"/>
</dbReference>
<proteinExistence type="inferred from homology"/>
<evidence type="ECO:0000256" key="2">
    <source>
        <dbReference type="ARBA" id="ARBA00022714"/>
    </source>
</evidence>
<dbReference type="EMBL" id="SMLA01000036">
    <property type="protein sequence ID" value="TDD85420.1"/>
    <property type="molecule type" value="Genomic_DNA"/>
</dbReference>
<feature type="binding site" evidence="7">
    <location>
        <position position="127"/>
    </location>
    <ligand>
        <name>[2Fe-2S] cluster</name>
        <dbReference type="ChEBI" id="CHEBI:190135"/>
    </ligand>
</feature>
<sequence length="157" mass="16959">MSRATVDLPDVVRSVVDAHRHERGPLLVVLQEIQERLGCLDPEVVPLVAAEMNLSRADVHGVATFYRDFHSEPHGRALVRICRSEACKSMGAEDLVAQVETALAVKTGETSPDGSVTLDQVFCLGNCALSPAAQINGRLHGRLTPDRVLAIARRDAS</sequence>
<dbReference type="InterPro" id="IPR002023">
    <property type="entry name" value="NuoE-like"/>
</dbReference>
<evidence type="ECO:0000256" key="5">
    <source>
        <dbReference type="ARBA" id="ARBA00023014"/>
    </source>
</evidence>
<keyword evidence="4 7" id="KW-0408">Iron</keyword>
<dbReference type="GO" id="GO:0051537">
    <property type="term" value="F:2 iron, 2 sulfur cluster binding"/>
    <property type="evidence" value="ECO:0007669"/>
    <property type="project" value="UniProtKB-KW"/>
</dbReference>
<accession>A0A4R5BKA6</accession>
<evidence type="ECO:0000256" key="3">
    <source>
        <dbReference type="ARBA" id="ARBA00022723"/>
    </source>
</evidence>
<dbReference type="InterPro" id="IPR036249">
    <property type="entry name" value="Thioredoxin-like_sf"/>
</dbReference>
<dbReference type="InterPro" id="IPR042128">
    <property type="entry name" value="NuoE_dom"/>
</dbReference>
<keyword evidence="9" id="KW-1185">Reference proteome</keyword>
<dbReference type="Gene3D" id="3.40.30.10">
    <property type="entry name" value="Glutaredoxin"/>
    <property type="match status" value="1"/>
</dbReference>
<comment type="cofactor">
    <cofactor evidence="7">
        <name>[2Fe-2S] cluster</name>
        <dbReference type="ChEBI" id="CHEBI:190135"/>
    </cofactor>
    <text evidence="7">Binds 1 [2Fe-2S] cluster.</text>
</comment>